<accession>A0A1Y2MF39</accession>
<gene>
    <name evidence="2" type="ORF">B5807_00297</name>
</gene>
<evidence type="ECO:0000256" key="1">
    <source>
        <dbReference type="SAM" id="MobiDB-lite"/>
    </source>
</evidence>
<proteinExistence type="predicted"/>
<organism evidence="2 3">
    <name type="scientific">Epicoccum nigrum</name>
    <name type="common">Soil fungus</name>
    <name type="synonym">Epicoccum purpurascens</name>
    <dbReference type="NCBI Taxonomy" id="105696"/>
    <lineage>
        <taxon>Eukaryota</taxon>
        <taxon>Fungi</taxon>
        <taxon>Dikarya</taxon>
        <taxon>Ascomycota</taxon>
        <taxon>Pezizomycotina</taxon>
        <taxon>Dothideomycetes</taxon>
        <taxon>Pleosporomycetidae</taxon>
        <taxon>Pleosporales</taxon>
        <taxon>Pleosporineae</taxon>
        <taxon>Didymellaceae</taxon>
        <taxon>Epicoccum</taxon>
    </lineage>
</organism>
<dbReference type="AlphaFoldDB" id="A0A1Y2MF39"/>
<sequence length="169" mass="19461">MLAREESRILVRNWVSTYNSTKQQPVSTRVDPDVLADQEKPPAPFPKSDEAMYTPPTTVKKQPDPFKLPSSLQKHQCINSGHIFRPINLRKVPDETVVNSLEVRPYLQTYTGIQQHVKIPVLCENCGKDCDEDVWECEIAVCRTVVCQGCAVNMEMEWRERALNGWKYR</sequence>
<protein>
    <submittedName>
        <fullName evidence="2">Uncharacterized protein</fullName>
    </submittedName>
</protein>
<dbReference type="Proteomes" id="UP000193240">
    <property type="component" value="Unassembled WGS sequence"/>
</dbReference>
<reference evidence="2 3" key="1">
    <citation type="journal article" date="2017" name="Genome Announc.">
        <title>Genome sequence of the saprophytic ascomycete Epicoccum nigrum ICMP 19927 strain isolated from New Zealand.</title>
        <authorList>
            <person name="Fokin M."/>
            <person name="Fleetwood D."/>
            <person name="Weir B.S."/>
            <person name="Villas-Boas S.G."/>
        </authorList>
    </citation>
    <scope>NUCLEOTIDE SEQUENCE [LARGE SCALE GENOMIC DNA]</scope>
    <source>
        <strain evidence="2 3">ICMP 19927</strain>
    </source>
</reference>
<name>A0A1Y2MF39_EPING</name>
<evidence type="ECO:0000313" key="2">
    <source>
        <dbReference type="EMBL" id="OSS54592.1"/>
    </source>
</evidence>
<dbReference type="STRING" id="105696.A0A1Y2MF39"/>
<evidence type="ECO:0000313" key="3">
    <source>
        <dbReference type="Proteomes" id="UP000193240"/>
    </source>
</evidence>
<keyword evidence="3" id="KW-1185">Reference proteome</keyword>
<dbReference type="InParanoid" id="A0A1Y2MF39"/>
<feature type="region of interest" description="Disordered" evidence="1">
    <location>
        <begin position="20"/>
        <end position="54"/>
    </location>
</feature>
<dbReference type="EMBL" id="KZ107838">
    <property type="protein sequence ID" value="OSS54592.1"/>
    <property type="molecule type" value="Genomic_DNA"/>
</dbReference>